<proteinExistence type="predicted"/>
<keyword evidence="2" id="KW-1185">Reference proteome</keyword>
<accession>A0ACC0ZWG4</accession>
<evidence type="ECO:0000313" key="2">
    <source>
        <dbReference type="Proteomes" id="UP001164250"/>
    </source>
</evidence>
<dbReference type="EMBL" id="CM047909">
    <property type="protein sequence ID" value="KAJ0079374.1"/>
    <property type="molecule type" value="Genomic_DNA"/>
</dbReference>
<gene>
    <name evidence="1" type="ORF">Patl1_23369</name>
</gene>
<organism evidence="1 2">
    <name type="scientific">Pistacia atlantica</name>
    <dbReference type="NCBI Taxonomy" id="434234"/>
    <lineage>
        <taxon>Eukaryota</taxon>
        <taxon>Viridiplantae</taxon>
        <taxon>Streptophyta</taxon>
        <taxon>Embryophyta</taxon>
        <taxon>Tracheophyta</taxon>
        <taxon>Spermatophyta</taxon>
        <taxon>Magnoliopsida</taxon>
        <taxon>eudicotyledons</taxon>
        <taxon>Gunneridae</taxon>
        <taxon>Pentapetalae</taxon>
        <taxon>rosids</taxon>
        <taxon>malvids</taxon>
        <taxon>Sapindales</taxon>
        <taxon>Anacardiaceae</taxon>
        <taxon>Pistacia</taxon>
    </lineage>
</organism>
<sequence>MYAEIVQGTCIINTWDLLKCEIKKQFYPSTVAYEARKKIRELKHRGPISRYVDEFSKMMLQVDNMNSEDLLFNFMEGLQPWAQRELQRRPVANISIAFTEADILVEFRKGKPSKLKKDGKPDYKKGGGGKGDKLAHHREKGDKSSHKKEWQKDCKKEYKCQENCYLCHEDHWIRDCPKHKAFNTMFKERQLGTPASETTNIGCLQLLNALKVKSTQPKV</sequence>
<protein>
    <submittedName>
        <fullName evidence="1">Uncharacterized protein</fullName>
    </submittedName>
</protein>
<name>A0ACC0ZWG4_9ROSI</name>
<comment type="caution">
    <text evidence="1">The sequence shown here is derived from an EMBL/GenBank/DDBJ whole genome shotgun (WGS) entry which is preliminary data.</text>
</comment>
<dbReference type="Proteomes" id="UP001164250">
    <property type="component" value="Chromosome 13"/>
</dbReference>
<evidence type="ECO:0000313" key="1">
    <source>
        <dbReference type="EMBL" id="KAJ0079374.1"/>
    </source>
</evidence>
<reference evidence="2" key="1">
    <citation type="journal article" date="2023" name="G3 (Bethesda)">
        <title>Genome assembly and association tests identify interacting loci associated with vigor, precocity, and sex in interspecific pistachio rootstocks.</title>
        <authorList>
            <person name="Palmer W."/>
            <person name="Jacygrad E."/>
            <person name="Sagayaradj S."/>
            <person name="Cavanaugh K."/>
            <person name="Han R."/>
            <person name="Bertier L."/>
            <person name="Beede B."/>
            <person name="Kafkas S."/>
            <person name="Golino D."/>
            <person name="Preece J."/>
            <person name="Michelmore R."/>
        </authorList>
    </citation>
    <scope>NUCLEOTIDE SEQUENCE [LARGE SCALE GENOMIC DNA]</scope>
</reference>